<sequence>MEVIQRVGPGGDYLTDEHTLSHFREFWQPTLFDRQRADTWRSRGARRMGDRLREKTLAIMDSHQPEPLPDPVREEIGYILR</sequence>
<comment type="caution">
    <text evidence="4">The sequence shown here is derived from an EMBL/GenBank/DDBJ whole genome shotgun (WGS) entry which is preliminary data.</text>
</comment>
<reference evidence="4" key="1">
    <citation type="journal article" date="2014" name="Front. Microbiol.">
        <title>High frequency of phylogenetically diverse reductive dehalogenase-homologous genes in deep subseafloor sedimentary metagenomes.</title>
        <authorList>
            <person name="Kawai M."/>
            <person name="Futagami T."/>
            <person name="Toyoda A."/>
            <person name="Takaki Y."/>
            <person name="Nishi S."/>
            <person name="Hori S."/>
            <person name="Arai W."/>
            <person name="Tsubouchi T."/>
            <person name="Morono Y."/>
            <person name="Uchiyama I."/>
            <person name="Ito T."/>
            <person name="Fujiyama A."/>
            <person name="Inagaki F."/>
            <person name="Takami H."/>
        </authorList>
    </citation>
    <scope>NUCLEOTIDE SEQUENCE</scope>
    <source>
        <strain evidence="4">Expedition CK06-06</strain>
    </source>
</reference>
<dbReference type="GO" id="GO:0015948">
    <property type="term" value="P:methanogenesis"/>
    <property type="evidence" value="ECO:0007669"/>
    <property type="project" value="InterPro"/>
</dbReference>
<dbReference type="Pfam" id="PF06253">
    <property type="entry name" value="MTTB"/>
    <property type="match status" value="1"/>
</dbReference>
<dbReference type="InterPro" id="IPR038601">
    <property type="entry name" value="MttB-like_sf"/>
</dbReference>
<dbReference type="Gene3D" id="3.20.20.480">
    <property type="entry name" value="Trimethylamine methyltransferase-like"/>
    <property type="match status" value="1"/>
</dbReference>
<proteinExistence type="inferred from homology"/>
<protein>
    <recommendedName>
        <fullName evidence="5">Trimethylamine methyltransferase</fullName>
    </recommendedName>
</protein>
<accession>X0SMQ7</accession>
<evidence type="ECO:0000313" key="4">
    <source>
        <dbReference type="EMBL" id="GAF76411.1"/>
    </source>
</evidence>
<dbReference type="GO" id="GO:0008168">
    <property type="term" value="F:methyltransferase activity"/>
    <property type="evidence" value="ECO:0007669"/>
    <property type="project" value="UniProtKB-KW"/>
</dbReference>
<dbReference type="GO" id="GO:0032259">
    <property type="term" value="P:methylation"/>
    <property type="evidence" value="ECO:0007669"/>
    <property type="project" value="UniProtKB-KW"/>
</dbReference>
<organism evidence="4">
    <name type="scientific">marine sediment metagenome</name>
    <dbReference type="NCBI Taxonomy" id="412755"/>
    <lineage>
        <taxon>unclassified sequences</taxon>
        <taxon>metagenomes</taxon>
        <taxon>ecological metagenomes</taxon>
    </lineage>
</organism>
<dbReference type="InterPro" id="IPR010426">
    <property type="entry name" value="MTTB_MeTrfase"/>
</dbReference>
<evidence type="ECO:0000256" key="1">
    <source>
        <dbReference type="ARBA" id="ARBA00007137"/>
    </source>
</evidence>
<gene>
    <name evidence="4" type="ORF">S01H1_15805</name>
</gene>
<dbReference type="EMBL" id="BARS01008276">
    <property type="protein sequence ID" value="GAF76411.1"/>
    <property type="molecule type" value="Genomic_DNA"/>
</dbReference>
<comment type="similarity">
    <text evidence="1">Belongs to the trimethylamine methyltransferase family.</text>
</comment>
<evidence type="ECO:0000256" key="3">
    <source>
        <dbReference type="ARBA" id="ARBA00022679"/>
    </source>
</evidence>
<evidence type="ECO:0000256" key="2">
    <source>
        <dbReference type="ARBA" id="ARBA00022603"/>
    </source>
</evidence>
<name>X0SMQ7_9ZZZZ</name>
<dbReference type="AlphaFoldDB" id="X0SMQ7"/>
<keyword evidence="3" id="KW-0808">Transferase</keyword>
<evidence type="ECO:0008006" key="5">
    <source>
        <dbReference type="Google" id="ProtNLM"/>
    </source>
</evidence>
<keyword evidence="2" id="KW-0489">Methyltransferase</keyword>